<dbReference type="EMBL" id="JBEDUW010000001">
    <property type="protein sequence ID" value="KAK9951588.1"/>
    <property type="molecule type" value="Genomic_DNA"/>
</dbReference>
<name>A0AAW1YSG9_RUBAR</name>
<keyword evidence="1" id="KW-0812">Transmembrane</keyword>
<sequence>MFLLNLFPSAGSDNLSLRGVAKGCFLRFSADVLVALSCLMVDPMRKANRSLIEGPGSWFSAMRVCSFLWLAYFCWGMVLIRDAGELYCLSCWRIGGPGLLGLGFCLLIGCRSHFFMGLVSDSGMRNDLAWACWLDCF</sequence>
<protein>
    <submittedName>
        <fullName evidence="2">Uncharacterized protein</fullName>
    </submittedName>
</protein>
<dbReference type="Proteomes" id="UP001457282">
    <property type="component" value="Unassembled WGS sequence"/>
</dbReference>
<comment type="caution">
    <text evidence="2">The sequence shown here is derived from an EMBL/GenBank/DDBJ whole genome shotgun (WGS) entry which is preliminary data.</text>
</comment>
<organism evidence="2 3">
    <name type="scientific">Rubus argutus</name>
    <name type="common">Southern blackberry</name>
    <dbReference type="NCBI Taxonomy" id="59490"/>
    <lineage>
        <taxon>Eukaryota</taxon>
        <taxon>Viridiplantae</taxon>
        <taxon>Streptophyta</taxon>
        <taxon>Embryophyta</taxon>
        <taxon>Tracheophyta</taxon>
        <taxon>Spermatophyta</taxon>
        <taxon>Magnoliopsida</taxon>
        <taxon>eudicotyledons</taxon>
        <taxon>Gunneridae</taxon>
        <taxon>Pentapetalae</taxon>
        <taxon>rosids</taxon>
        <taxon>fabids</taxon>
        <taxon>Rosales</taxon>
        <taxon>Rosaceae</taxon>
        <taxon>Rosoideae</taxon>
        <taxon>Rosoideae incertae sedis</taxon>
        <taxon>Rubus</taxon>
    </lineage>
</organism>
<dbReference type="AlphaFoldDB" id="A0AAW1YSG9"/>
<reference evidence="2 3" key="1">
    <citation type="journal article" date="2023" name="G3 (Bethesda)">
        <title>A chromosome-length genome assembly and annotation of blackberry (Rubus argutus, cv. 'Hillquist').</title>
        <authorList>
            <person name="Bruna T."/>
            <person name="Aryal R."/>
            <person name="Dudchenko O."/>
            <person name="Sargent D.J."/>
            <person name="Mead D."/>
            <person name="Buti M."/>
            <person name="Cavallini A."/>
            <person name="Hytonen T."/>
            <person name="Andres J."/>
            <person name="Pham M."/>
            <person name="Weisz D."/>
            <person name="Mascagni F."/>
            <person name="Usai G."/>
            <person name="Natali L."/>
            <person name="Bassil N."/>
            <person name="Fernandez G.E."/>
            <person name="Lomsadze A."/>
            <person name="Armour M."/>
            <person name="Olukolu B."/>
            <person name="Poorten T."/>
            <person name="Britton C."/>
            <person name="Davik J."/>
            <person name="Ashrafi H."/>
            <person name="Aiden E.L."/>
            <person name="Borodovsky M."/>
            <person name="Worthington M."/>
        </authorList>
    </citation>
    <scope>NUCLEOTIDE SEQUENCE [LARGE SCALE GENOMIC DNA]</scope>
    <source>
        <strain evidence="2">PI 553951</strain>
    </source>
</reference>
<accession>A0AAW1YSG9</accession>
<evidence type="ECO:0000313" key="2">
    <source>
        <dbReference type="EMBL" id="KAK9951588.1"/>
    </source>
</evidence>
<evidence type="ECO:0000256" key="1">
    <source>
        <dbReference type="SAM" id="Phobius"/>
    </source>
</evidence>
<feature type="transmembrane region" description="Helical" evidence="1">
    <location>
        <begin position="61"/>
        <end position="80"/>
    </location>
</feature>
<feature type="transmembrane region" description="Helical" evidence="1">
    <location>
        <begin position="100"/>
        <end position="119"/>
    </location>
</feature>
<proteinExistence type="predicted"/>
<keyword evidence="1" id="KW-0472">Membrane</keyword>
<evidence type="ECO:0000313" key="3">
    <source>
        <dbReference type="Proteomes" id="UP001457282"/>
    </source>
</evidence>
<gene>
    <name evidence="2" type="ORF">M0R45_007026</name>
</gene>
<keyword evidence="3" id="KW-1185">Reference proteome</keyword>
<keyword evidence="1" id="KW-1133">Transmembrane helix</keyword>